<accession>A0A316DPY0</accession>
<evidence type="ECO:0000313" key="3">
    <source>
        <dbReference type="Proteomes" id="UP000245430"/>
    </source>
</evidence>
<dbReference type="RefSeq" id="WP_109681882.1">
    <property type="nucleotide sequence ID" value="NZ_QGGP01000002.1"/>
</dbReference>
<sequence>MKLKKIKAGALQSTLFISVVIAILLSAFILLIQLHKRFDIQTEFIQETVENANDGVNYALFNNVALKDSVLVNLNDEDYKSIKIYRDYWGVFETVTSVSKIKTNRIEKVAFIGGIQPKDNRLALYLEDQNKPLVLVGHTKIAGVAYLPQQGVKPGNIAGHSYYGTDLIYGQKRTSNLLPKLVSDFYNTLTSLNLESNNEFIDISRNRNVSNSFLKPVKTIFSNNDIYLSLIKLTGHIQVISKTKIIVEASSQLKDVVLIAPEIEIKNKVNGIFQSLATNKITVGENCTLNYPSALILKTKKPIQGPGTENENSLSEIRIGEGSIIKGLVVYHGDATKNNHKAQLIIEENAFVQGEAYCNLNLELKGTVQGSVFASNFIANQSGSIYQNHIYNGNIISDDLPIQYVGLTFEDSKKGVMKWLY</sequence>
<dbReference type="AlphaFoldDB" id="A0A316DPY0"/>
<keyword evidence="1" id="KW-0472">Membrane</keyword>
<evidence type="ECO:0000256" key="1">
    <source>
        <dbReference type="SAM" id="Phobius"/>
    </source>
</evidence>
<protein>
    <recommendedName>
        <fullName evidence="4">Cytoskeletal protein CcmA (Bactofilin family)</fullName>
    </recommendedName>
</protein>
<name>A0A316DPY0_9FLAO</name>
<keyword evidence="1" id="KW-0812">Transmembrane</keyword>
<feature type="transmembrane region" description="Helical" evidence="1">
    <location>
        <begin position="12"/>
        <end position="32"/>
    </location>
</feature>
<evidence type="ECO:0000313" key="2">
    <source>
        <dbReference type="EMBL" id="PWK20025.1"/>
    </source>
</evidence>
<gene>
    <name evidence="2" type="ORF">LX78_01376</name>
</gene>
<proteinExistence type="predicted"/>
<evidence type="ECO:0008006" key="4">
    <source>
        <dbReference type="Google" id="ProtNLM"/>
    </source>
</evidence>
<comment type="caution">
    <text evidence="2">The sequence shown here is derived from an EMBL/GenBank/DDBJ whole genome shotgun (WGS) entry which is preliminary data.</text>
</comment>
<reference evidence="2 3" key="1">
    <citation type="submission" date="2018-05" db="EMBL/GenBank/DDBJ databases">
        <title>Genomic Encyclopedia of Archaeal and Bacterial Type Strains, Phase II (KMG-II): from individual species to whole genera.</title>
        <authorList>
            <person name="Goeker M."/>
        </authorList>
    </citation>
    <scope>NUCLEOTIDE SEQUENCE [LARGE SCALE GENOMIC DNA]</scope>
    <source>
        <strain evidence="2 3">DSM 22637</strain>
    </source>
</reference>
<dbReference type="Proteomes" id="UP000245430">
    <property type="component" value="Unassembled WGS sequence"/>
</dbReference>
<dbReference type="OrthoDB" id="1004942at2"/>
<organism evidence="2 3">
    <name type="scientific">Xanthomarina spongicola</name>
    <dbReference type="NCBI Taxonomy" id="570520"/>
    <lineage>
        <taxon>Bacteria</taxon>
        <taxon>Pseudomonadati</taxon>
        <taxon>Bacteroidota</taxon>
        <taxon>Flavobacteriia</taxon>
        <taxon>Flavobacteriales</taxon>
        <taxon>Flavobacteriaceae</taxon>
        <taxon>Xanthomarina</taxon>
    </lineage>
</organism>
<keyword evidence="3" id="KW-1185">Reference proteome</keyword>
<keyword evidence="1" id="KW-1133">Transmembrane helix</keyword>
<dbReference type="EMBL" id="QGGP01000002">
    <property type="protein sequence ID" value="PWK20025.1"/>
    <property type="molecule type" value="Genomic_DNA"/>
</dbReference>